<feature type="non-terminal residue" evidence="1">
    <location>
        <position position="1"/>
    </location>
</feature>
<comment type="caution">
    <text evidence="1">The sequence shown here is derived from an EMBL/GenBank/DDBJ whole genome shotgun (WGS) entry which is preliminary data.</text>
</comment>
<evidence type="ECO:0000313" key="1">
    <source>
        <dbReference type="EMBL" id="GAF71458.1"/>
    </source>
</evidence>
<dbReference type="AlphaFoldDB" id="X0RRT9"/>
<organism evidence="1">
    <name type="scientific">marine sediment metagenome</name>
    <dbReference type="NCBI Taxonomy" id="412755"/>
    <lineage>
        <taxon>unclassified sequences</taxon>
        <taxon>metagenomes</taxon>
        <taxon>ecological metagenomes</taxon>
    </lineage>
</organism>
<name>X0RRT9_9ZZZZ</name>
<dbReference type="EMBL" id="BARS01009211">
    <property type="protein sequence ID" value="GAF71458.1"/>
    <property type="molecule type" value="Genomic_DNA"/>
</dbReference>
<gene>
    <name evidence="1" type="ORF">S01H1_17375</name>
</gene>
<accession>X0RRT9</accession>
<reference evidence="1" key="1">
    <citation type="journal article" date="2014" name="Front. Microbiol.">
        <title>High frequency of phylogenetically diverse reductive dehalogenase-homologous genes in deep subseafloor sedimentary metagenomes.</title>
        <authorList>
            <person name="Kawai M."/>
            <person name="Futagami T."/>
            <person name="Toyoda A."/>
            <person name="Takaki Y."/>
            <person name="Nishi S."/>
            <person name="Hori S."/>
            <person name="Arai W."/>
            <person name="Tsubouchi T."/>
            <person name="Morono Y."/>
            <person name="Uchiyama I."/>
            <person name="Ito T."/>
            <person name="Fujiyama A."/>
            <person name="Inagaki F."/>
            <person name="Takami H."/>
        </authorList>
    </citation>
    <scope>NUCLEOTIDE SEQUENCE</scope>
    <source>
        <strain evidence="1">Expedition CK06-06</strain>
    </source>
</reference>
<feature type="non-terminal residue" evidence="1">
    <location>
        <position position="348"/>
    </location>
</feature>
<protein>
    <submittedName>
        <fullName evidence="1">Uncharacterized protein</fullName>
    </submittedName>
</protein>
<sequence>DNPRAGTPMKLEELPEYRIPKEDRRLYGGTLALQEIFGVTPLPTFPAIFKNDTTRFRPTPVQRALGMWSFETSTYPIQAFNAPIRASNPRMVDWFVTHFPVDRPLHADSGFGYTHDYQGNYVGLNVKAELIKYAVEHPKEYKIVWPDPEERQWAPQNSPLAFYRRTYGVSSLREVRQMAPPIQKIQQIDPSVPIRRLIRSDSPGRSGWQKEFLFTLSELGVTSESKLPDFLRPKTQWVKQDEIRAAARWIVENTGFHNGLGTLPREVKANGETWNLAMAFTALADSLEHFALYDRLPAGLGLPEVLGPVDYPLENIASIVQLDAQVDRLGPVPQDPYVNEVNLLQAAW</sequence>
<proteinExistence type="predicted"/>